<protein>
    <recommendedName>
        <fullName evidence="9">Inner membrane protein YbhL</fullName>
    </recommendedName>
</protein>
<evidence type="ECO:0000256" key="2">
    <source>
        <dbReference type="ARBA" id="ARBA00010350"/>
    </source>
</evidence>
<dbReference type="CDD" id="cd10432">
    <property type="entry name" value="BI-1-like_bacterial"/>
    <property type="match status" value="1"/>
</dbReference>
<feature type="transmembrane region" description="Helical" evidence="6">
    <location>
        <begin position="146"/>
        <end position="164"/>
    </location>
</feature>
<feature type="transmembrane region" description="Helical" evidence="6">
    <location>
        <begin position="27"/>
        <end position="46"/>
    </location>
</feature>
<dbReference type="InterPro" id="IPR006214">
    <property type="entry name" value="Bax_inhibitor_1-related"/>
</dbReference>
<evidence type="ECO:0000313" key="7">
    <source>
        <dbReference type="EMBL" id="KGE71524.1"/>
    </source>
</evidence>
<comment type="caution">
    <text evidence="7">The sequence shown here is derived from an EMBL/GenBank/DDBJ whole genome shotgun (WGS) entry which is preliminary data.</text>
</comment>
<evidence type="ECO:0000256" key="5">
    <source>
        <dbReference type="ARBA" id="ARBA00023136"/>
    </source>
</evidence>
<evidence type="ECO:0008006" key="9">
    <source>
        <dbReference type="Google" id="ProtNLM"/>
    </source>
</evidence>
<keyword evidence="3 6" id="KW-0812">Transmembrane</keyword>
<comment type="subcellular location">
    <subcellularLocation>
        <location evidence="1">Membrane</location>
        <topology evidence="1">Multi-pass membrane protein</topology>
    </subcellularLocation>
</comment>
<dbReference type="PANTHER" id="PTHR23291">
    <property type="entry name" value="BAX INHIBITOR-RELATED"/>
    <property type="match status" value="1"/>
</dbReference>
<name>A0A098QUW7_9SPIO</name>
<dbReference type="Pfam" id="PF01027">
    <property type="entry name" value="Bax1-I"/>
    <property type="match status" value="1"/>
</dbReference>
<dbReference type="EMBL" id="JNUP01000065">
    <property type="protein sequence ID" value="KGE71524.1"/>
    <property type="molecule type" value="Genomic_DNA"/>
</dbReference>
<dbReference type="OrthoDB" id="9793828at2"/>
<dbReference type="PANTHER" id="PTHR23291:SF50">
    <property type="entry name" value="PROTEIN LIFEGUARD 4"/>
    <property type="match status" value="1"/>
</dbReference>
<keyword evidence="4 6" id="KW-1133">Transmembrane helix</keyword>
<dbReference type="GO" id="GO:0005886">
    <property type="term" value="C:plasma membrane"/>
    <property type="evidence" value="ECO:0007669"/>
    <property type="project" value="TreeGrafter"/>
</dbReference>
<feature type="transmembrane region" description="Helical" evidence="6">
    <location>
        <begin position="88"/>
        <end position="109"/>
    </location>
</feature>
<accession>A0A098QUW7</accession>
<evidence type="ECO:0000313" key="8">
    <source>
        <dbReference type="Proteomes" id="UP000029692"/>
    </source>
</evidence>
<evidence type="ECO:0000256" key="1">
    <source>
        <dbReference type="ARBA" id="ARBA00004141"/>
    </source>
</evidence>
<evidence type="ECO:0000256" key="6">
    <source>
        <dbReference type="RuleBase" id="RU004379"/>
    </source>
</evidence>
<keyword evidence="5 6" id="KW-0472">Membrane</keyword>
<evidence type="ECO:0000256" key="3">
    <source>
        <dbReference type="ARBA" id="ARBA00022692"/>
    </source>
</evidence>
<comment type="similarity">
    <text evidence="2 6">Belongs to the BI1 family.</text>
</comment>
<reference evidence="7 8" key="1">
    <citation type="submission" date="2014-05" db="EMBL/GenBank/DDBJ databases">
        <title>De novo Genome Sequence of Spirocheata sp.</title>
        <authorList>
            <person name="Shivani Y."/>
            <person name="Subhash Y."/>
            <person name="Tushar L."/>
            <person name="Sasikala C."/>
            <person name="Ramana C.V."/>
        </authorList>
    </citation>
    <scope>NUCLEOTIDE SEQUENCE [LARGE SCALE GENOMIC DNA]</scope>
    <source>
        <strain evidence="7 8">JC230</strain>
    </source>
</reference>
<proteinExistence type="inferred from homology"/>
<dbReference type="AlphaFoldDB" id="A0A098QUW7"/>
<dbReference type="eggNOG" id="COG0670">
    <property type="taxonomic scope" value="Bacteria"/>
</dbReference>
<dbReference type="Proteomes" id="UP000029692">
    <property type="component" value="Unassembled WGS sequence"/>
</dbReference>
<keyword evidence="8" id="KW-1185">Reference proteome</keyword>
<feature type="transmembrane region" description="Helical" evidence="6">
    <location>
        <begin position="170"/>
        <end position="187"/>
    </location>
</feature>
<sequence>MNGMNQQQTSFSQGLSAVASRTILRNVYIWMTLGLIITGVVALMVANNQQVVYAIASSPGLLMMLIIGELALVWFLSASIHKLSTGTAAALFALYSGLNGVTLSFIFLVYTANSIATVFFITAGTFAAMSLYAMTTKRSLEGWGHYLLMGLIGLIIASVVNIFLRSEAMYFIISGVGVLLFTALTAYDTQQIKKMSDQLTGEVGEEDFVRLSILGALRLYLDFINLFLYLLRFLGNRR</sequence>
<feature type="transmembrane region" description="Helical" evidence="6">
    <location>
        <begin position="52"/>
        <end position="76"/>
    </location>
</feature>
<organism evidence="7 8">
    <name type="scientific">Spirochaeta lutea</name>
    <dbReference type="NCBI Taxonomy" id="1480694"/>
    <lineage>
        <taxon>Bacteria</taxon>
        <taxon>Pseudomonadati</taxon>
        <taxon>Spirochaetota</taxon>
        <taxon>Spirochaetia</taxon>
        <taxon>Spirochaetales</taxon>
        <taxon>Spirochaetaceae</taxon>
        <taxon>Spirochaeta</taxon>
    </lineage>
</organism>
<evidence type="ECO:0000256" key="4">
    <source>
        <dbReference type="ARBA" id="ARBA00022989"/>
    </source>
</evidence>
<gene>
    <name evidence="7" type="ORF">DC28_09475</name>
</gene>
<dbReference type="STRING" id="1480694.DC28_09475"/>
<feature type="transmembrane region" description="Helical" evidence="6">
    <location>
        <begin position="208"/>
        <end position="231"/>
    </location>
</feature>
<feature type="transmembrane region" description="Helical" evidence="6">
    <location>
        <begin position="115"/>
        <end position="134"/>
    </location>
</feature>